<feature type="binding site" evidence="12">
    <location>
        <position position="177"/>
    </location>
    <ligand>
        <name>FAD</name>
        <dbReference type="ChEBI" id="CHEBI:57692"/>
    </ligand>
</feature>
<sequence>MAFVITQNCCTDGSCVPVCPVDCIRPVPNGVSPQMLYIDPVACVDCGACMEVCPVGAIYHEDELPTGQQRFRDVNAAYFTESPLRPRNTIRKSLPHRIDRGALRVAIVGAGPAGCYAAAELVRTPGVEVHIFDRLPTPFGLIRSGVAPDHQTTKQVVSLFEPILASDPVTCHFNVEVGRDVTHEELIEHHDAVIYAVGASRSRELGIPGEQLPGHYAAADFVAWYNGHPDHVHHEFDLSTPRLVIVGNGNVALDAARILVSGADALARTDIADHALRALAESAVREVVILGRRGAADGAFSLGELIALGELPGIDVAVQGDPGARPDDDLERSLKYDLVAEYANRPRNPENRVVTLVFSAPPLELIGEHRVEGVRLESGTIETPVVLRSIGYRGGAIDGVPFDEAAGRVPNEEGRVFDGDEPVPGVYVTGWIKRGPRGLIGTNRTCAQQTVTHLMEDFAAGRLHRTNGKALDEDIRALLASRGVTAVDWQGWLAIDAAERQRGTGSRPRVKYTDTAELVAAARQ</sequence>
<dbReference type="InterPro" id="IPR036188">
    <property type="entry name" value="FAD/NAD-bd_sf"/>
</dbReference>
<dbReference type="InterPro" id="IPR055275">
    <property type="entry name" value="Ferredox_Rdtase"/>
</dbReference>
<dbReference type="SUPFAM" id="SSF51971">
    <property type="entry name" value="Nucleotide-binding domain"/>
    <property type="match status" value="1"/>
</dbReference>
<dbReference type="EC" id="1.18.1.2" evidence="3"/>
<evidence type="ECO:0000256" key="5">
    <source>
        <dbReference type="ARBA" id="ARBA00022723"/>
    </source>
</evidence>
<evidence type="ECO:0000256" key="10">
    <source>
        <dbReference type="ARBA" id="ARBA00023014"/>
    </source>
</evidence>
<dbReference type="Gene3D" id="3.30.70.20">
    <property type="match status" value="1"/>
</dbReference>
<evidence type="ECO:0000313" key="16">
    <source>
        <dbReference type="Proteomes" id="UP000287177"/>
    </source>
</evidence>
<dbReference type="SUPFAM" id="SSF54862">
    <property type="entry name" value="4Fe-4S ferredoxins"/>
    <property type="match status" value="1"/>
</dbReference>
<evidence type="ECO:0000256" key="8">
    <source>
        <dbReference type="ARBA" id="ARBA00023002"/>
    </source>
</evidence>
<gene>
    <name evidence="15" type="ORF">MELE44368_03930</name>
</gene>
<feature type="binding site" evidence="13">
    <location>
        <position position="304"/>
    </location>
    <ligand>
        <name>NADP(+)</name>
        <dbReference type="ChEBI" id="CHEBI:58349"/>
    </ligand>
</feature>
<feature type="binding site" evidence="13">
    <location>
        <begin position="248"/>
        <end position="251"/>
    </location>
    <ligand>
        <name>NADP(+)</name>
        <dbReference type="ChEBI" id="CHEBI:58349"/>
    </ligand>
</feature>
<keyword evidence="16" id="KW-1185">Reference proteome</keyword>
<dbReference type="PIRSF" id="PIRSF000362">
    <property type="entry name" value="FNR"/>
    <property type="match status" value="1"/>
</dbReference>
<dbReference type="PANTHER" id="PTHR48467">
    <property type="entry name" value="GLUTAMATE SYNTHASE 1 [NADH], CHLOROPLASTIC-LIKE"/>
    <property type="match status" value="1"/>
</dbReference>
<evidence type="ECO:0000256" key="1">
    <source>
        <dbReference type="ARBA" id="ARBA00001974"/>
    </source>
</evidence>
<reference evidence="15 16" key="1">
    <citation type="submission" date="2013-06" db="EMBL/GenBank/DDBJ databases">
        <title>The draft sequence of the Mycobacterium elephantis genome.</title>
        <authorList>
            <person name="Pettersson F.B."/>
            <person name="Das S."/>
            <person name="Dasgupta S."/>
            <person name="Bhattacharya A."/>
            <person name="Kirsebom L.A."/>
        </authorList>
    </citation>
    <scope>NUCLEOTIDE SEQUENCE [LARGE SCALE GENOMIC DNA]</scope>
    <source>
        <strain evidence="15 16">DSM 44368</strain>
    </source>
</reference>
<dbReference type="Proteomes" id="UP000287177">
    <property type="component" value="Unassembled WGS sequence"/>
</dbReference>
<dbReference type="PRINTS" id="PR00419">
    <property type="entry name" value="ADXRDTASE"/>
</dbReference>
<feature type="binding site" evidence="12">
    <location>
        <position position="141"/>
    </location>
    <ligand>
        <name>FAD</name>
        <dbReference type="ChEBI" id="CHEBI:57692"/>
    </ligand>
</feature>
<feature type="domain" description="4Fe-4S ferredoxin-type" evidence="14">
    <location>
        <begin position="34"/>
        <end position="63"/>
    </location>
</feature>
<evidence type="ECO:0000256" key="11">
    <source>
        <dbReference type="ARBA" id="ARBA00047776"/>
    </source>
</evidence>
<dbReference type="GO" id="GO:0004324">
    <property type="term" value="F:ferredoxin-NADP+ reductase activity"/>
    <property type="evidence" value="ECO:0007669"/>
    <property type="project" value="UniProtKB-EC"/>
</dbReference>
<evidence type="ECO:0000256" key="9">
    <source>
        <dbReference type="ARBA" id="ARBA00023004"/>
    </source>
</evidence>
<accession>A0A439DRH9</accession>
<evidence type="ECO:0000256" key="6">
    <source>
        <dbReference type="ARBA" id="ARBA00022827"/>
    </source>
</evidence>
<evidence type="ECO:0000313" key="15">
    <source>
        <dbReference type="EMBL" id="RWA18792.1"/>
    </source>
</evidence>
<proteinExistence type="inferred from homology"/>
<dbReference type="RefSeq" id="WP_128109454.1">
    <property type="nucleotide sequence ID" value="NZ_ATDN01000023.1"/>
</dbReference>
<feature type="binding site" evidence="13">
    <location>
        <begin position="292"/>
        <end position="293"/>
    </location>
    <ligand>
        <name>NADP(+)</name>
        <dbReference type="ChEBI" id="CHEBI:58349"/>
    </ligand>
</feature>
<dbReference type="Gene3D" id="3.50.50.60">
    <property type="entry name" value="FAD/NAD(P)-binding domain"/>
    <property type="match status" value="1"/>
</dbReference>
<dbReference type="EMBL" id="ATDN01000023">
    <property type="protein sequence ID" value="RWA18792.1"/>
    <property type="molecule type" value="Genomic_DNA"/>
</dbReference>
<feature type="binding site" evidence="12">
    <location>
        <begin position="438"/>
        <end position="440"/>
    </location>
    <ligand>
        <name>FAD</name>
        <dbReference type="ChEBI" id="CHEBI:57692"/>
    </ligand>
</feature>
<evidence type="ECO:0000256" key="4">
    <source>
        <dbReference type="ARBA" id="ARBA00022630"/>
    </source>
</evidence>
<dbReference type="InterPro" id="IPR017900">
    <property type="entry name" value="4Fe4S_Fe_S_CS"/>
</dbReference>
<feature type="binding site" evidence="13">
    <location>
        <position position="438"/>
    </location>
    <ligand>
        <name>NADP(+)</name>
        <dbReference type="ChEBI" id="CHEBI:58349"/>
    </ligand>
</feature>
<comment type="catalytic activity">
    <reaction evidence="11">
        <text>2 reduced [2Fe-2S]-[ferredoxin] + NADP(+) + H(+) = 2 oxidized [2Fe-2S]-[ferredoxin] + NADPH</text>
        <dbReference type="Rhea" id="RHEA:20125"/>
        <dbReference type="Rhea" id="RHEA-COMP:10000"/>
        <dbReference type="Rhea" id="RHEA-COMP:10001"/>
        <dbReference type="ChEBI" id="CHEBI:15378"/>
        <dbReference type="ChEBI" id="CHEBI:33737"/>
        <dbReference type="ChEBI" id="CHEBI:33738"/>
        <dbReference type="ChEBI" id="CHEBI:57783"/>
        <dbReference type="ChEBI" id="CHEBI:58349"/>
        <dbReference type="EC" id="1.18.1.2"/>
    </reaction>
</comment>
<keyword evidence="10" id="KW-0411">Iron-sulfur</keyword>
<feature type="binding site" evidence="12">
    <location>
        <position position="431"/>
    </location>
    <ligand>
        <name>FAD</name>
        <dbReference type="ChEBI" id="CHEBI:57692"/>
    </ligand>
</feature>
<keyword evidence="5" id="KW-0479">Metal-binding</keyword>
<name>A0A439DRH9_9MYCO</name>
<feature type="binding site" evidence="12">
    <location>
        <position position="113"/>
    </location>
    <ligand>
        <name>FAD</name>
        <dbReference type="ChEBI" id="CHEBI:57692"/>
    </ligand>
</feature>
<dbReference type="GO" id="GO:0051536">
    <property type="term" value="F:iron-sulfur cluster binding"/>
    <property type="evidence" value="ECO:0007669"/>
    <property type="project" value="UniProtKB-KW"/>
</dbReference>
<comment type="cofactor">
    <cofactor evidence="1 12">
        <name>FAD</name>
        <dbReference type="ChEBI" id="CHEBI:57692"/>
    </cofactor>
</comment>
<evidence type="ECO:0000256" key="2">
    <source>
        <dbReference type="ARBA" id="ARBA00008312"/>
    </source>
</evidence>
<keyword evidence="8" id="KW-0560">Oxidoreductase</keyword>
<dbReference type="PROSITE" id="PS00198">
    <property type="entry name" value="4FE4S_FER_1"/>
    <property type="match status" value="1"/>
</dbReference>
<comment type="caution">
    <text evidence="15">The sequence shown here is derived from an EMBL/GenBank/DDBJ whole genome shotgun (WGS) entry which is preliminary data.</text>
</comment>
<protein>
    <recommendedName>
        <fullName evidence="3">ferredoxin--NADP(+) reductase</fullName>
        <ecNumber evidence="3">1.18.1.2</ecNumber>
    </recommendedName>
</protein>
<dbReference type="AlphaFoldDB" id="A0A439DRH9"/>
<dbReference type="PANTHER" id="PTHR48467:SF1">
    <property type="entry name" value="GLUTAMATE SYNTHASE 1 [NADH], CHLOROPLASTIC-LIKE"/>
    <property type="match status" value="1"/>
</dbReference>
<dbReference type="Pfam" id="PF00037">
    <property type="entry name" value="Fer4"/>
    <property type="match status" value="1"/>
</dbReference>
<dbReference type="InterPro" id="IPR017896">
    <property type="entry name" value="4Fe4S_Fe-S-bd"/>
</dbReference>
<keyword evidence="7 13" id="KW-0521">NADP</keyword>
<evidence type="ECO:0000256" key="13">
    <source>
        <dbReference type="PIRSR" id="PIRSR000362-2"/>
    </source>
</evidence>
<dbReference type="InterPro" id="IPR021163">
    <property type="entry name" value="Ferredox_Rdtase_adrenod"/>
</dbReference>
<dbReference type="GO" id="GO:0046872">
    <property type="term" value="F:metal ion binding"/>
    <property type="evidence" value="ECO:0007669"/>
    <property type="project" value="UniProtKB-KW"/>
</dbReference>
<comment type="similarity">
    <text evidence="2">Belongs to the ferredoxin--NADP reductase type 1 family.</text>
</comment>
<dbReference type="Pfam" id="PF07992">
    <property type="entry name" value="Pyr_redox_2"/>
    <property type="match status" value="1"/>
</dbReference>
<organism evidence="15 16">
    <name type="scientific">Mycolicibacterium elephantis DSM 44368</name>
    <dbReference type="NCBI Taxonomy" id="1335622"/>
    <lineage>
        <taxon>Bacteria</taxon>
        <taxon>Bacillati</taxon>
        <taxon>Actinomycetota</taxon>
        <taxon>Actinomycetes</taxon>
        <taxon>Mycobacteriales</taxon>
        <taxon>Mycobacteriaceae</taxon>
        <taxon>Mycolicibacterium</taxon>
    </lineage>
</organism>
<keyword evidence="9" id="KW-0408">Iron</keyword>
<dbReference type="Gene3D" id="3.40.50.720">
    <property type="entry name" value="NAD(P)-binding Rossmann-like Domain"/>
    <property type="match status" value="1"/>
</dbReference>
<evidence type="ECO:0000256" key="3">
    <source>
        <dbReference type="ARBA" id="ARBA00013223"/>
    </source>
</evidence>
<keyword evidence="4" id="KW-0285">Flavoprotein</keyword>
<evidence type="ECO:0000256" key="12">
    <source>
        <dbReference type="PIRSR" id="PIRSR000362-1"/>
    </source>
</evidence>
<evidence type="ECO:0000256" key="7">
    <source>
        <dbReference type="ARBA" id="ARBA00022857"/>
    </source>
</evidence>
<dbReference type="InterPro" id="IPR023753">
    <property type="entry name" value="FAD/NAD-binding_dom"/>
</dbReference>
<keyword evidence="6 12" id="KW-0274">FAD</keyword>
<dbReference type="PROSITE" id="PS51379">
    <property type="entry name" value="4FE4S_FER_2"/>
    <property type="match status" value="2"/>
</dbReference>
<feature type="domain" description="4Fe-4S ferredoxin-type" evidence="14">
    <location>
        <begin position="1"/>
        <end position="29"/>
    </location>
</feature>
<evidence type="ECO:0000259" key="14">
    <source>
        <dbReference type="PROSITE" id="PS51379"/>
    </source>
</evidence>